<dbReference type="Proteomes" id="UP001597023">
    <property type="component" value="Unassembled WGS sequence"/>
</dbReference>
<protein>
    <submittedName>
        <fullName evidence="11">DHA2 family efflux MFS transporter permease subunit</fullName>
    </submittedName>
</protein>
<feature type="transmembrane region" description="Helical" evidence="9">
    <location>
        <begin position="464"/>
        <end position="484"/>
    </location>
</feature>
<dbReference type="InterPro" id="IPR020846">
    <property type="entry name" value="MFS_dom"/>
</dbReference>
<dbReference type="PROSITE" id="PS50850">
    <property type="entry name" value="MFS"/>
    <property type="match status" value="1"/>
</dbReference>
<keyword evidence="12" id="KW-1185">Reference proteome</keyword>
<reference evidence="12" key="1">
    <citation type="journal article" date="2019" name="Int. J. Syst. Evol. Microbiol.">
        <title>The Global Catalogue of Microorganisms (GCM) 10K type strain sequencing project: providing services to taxonomists for standard genome sequencing and annotation.</title>
        <authorList>
            <consortium name="The Broad Institute Genomics Platform"/>
            <consortium name="The Broad Institute Genome Sequencing Center for Infectious Disease"/>
            <person name="Wu L."/>
            <person name="Ma J."/>
        </authorList>
    </citation>
    <scope>NUCLEOTIDE SEQUENCE [LARGE SCALE GENOMIC DNA]</scope>
    <source>
        <strain evidence="12">CGMCC 4.7400</strain>
    </source>
</reference>
<feature type="transmembrane region" description="Helical" evidence="9">
    <location>
        <begin position="226"/>
        <end position="243"/>
    </location>
</feature>
<evidence type="ECO:0000313" key="11">
    <source>
        <dbReference type="EMBL" id="MFD0319231.1"/>
    </source>
</evidence>
<keyword evidence="7" id="KW-0046">Antibiotic resistance</keyword>
<feature type="transmembrane region" description="Helical" evidence="9">
    <location>
        <begin position="195"/>
        <end position="214"/>
    </location>
</feature>
<feature type="transmembrane region" description="Helical" evidence="9">
    <location>
        <begin position="75"/>
        <end position="93"/>
    </location>
</feature>
<feature type="transmembrane region" description="Helical" evidence="9">
    <location>
        <begin position="352"/>
        <end position="374"/>
    </location>
</feature>
<dbReference type="EMBL" id="JBHTEB010000001">
    <property type="protein sequence ID" value="MFD0319231.1"/>
    <property type="molecule type" value="Genomic_DNA"/>
</dbReference>
<dbReference type="PANTHER" id="PTHR42718:SF42">
    <property type="entry name" value="EXPORT PROTEIN"/>
    <property type="match status" value="1"/>
</dbReference>
<keyword evidence="6 9" id="KW-0472">Membrane</keyword>
<feature type="transmembrane region" description="Helical" evidence="9">
    <location>
        <begin position="160"/>
        <end position="183"/>
    </location>
</feature>
<feature type="transmembrane region" description="Helical" evidence="9">
    <location>
        <begin position="47"/>
        <end position="66"/>
    </location>
</feature>
<feature type="transmembrane region" description="Helical" evidence="9">
    <location>
        <begin position="99"/>
        <end position="121"/>
    </location>
</feature>
<evidence type="ECO:0000256" key="9">
    <source>
        <dbReference type="SAM" id="Phobius"/>
    </source>
</evidence>
<evidence type="ECO:0000256" key="6">
    <source>
        <dbReference type="ARBA" id="ARBA00023136"/>
    </source>
</evidence>
<keyword evidence="4 9" id="KW-0812">Transmembrane</keyword>
<feature type="transmembrane region" description="Helical" evidence="9">
    <location>
        <begin position="328"/>
        <end position="346"/>
    </location>
</feature>
<dbReference type="Gene3D" id="1.20.1250.20">
    <property type="entry name" value="MFS general substrate transporter like domains"/>
    <property type="match status" value="1"/>
</dbReference>
<sequence length="517" mass="53362">MAVKNRWLALIGLTISVLVVGFDTTILNVALPTLASDTGASTGELQWIIDAYAVVFAAAMLPAGFLGDRFGRRKLLIAGLLIFLGGSIIGMLVDSPGALIGARAIMGLGGSLIMPLTLSIIPTLFKGEEQTKAIAIVTVGVSIGLPLGPLIGGWLLDHFWWGSIFVINVPLVAIGIIACLLLIPETKDPSAPRVDVLSALMGVAGLGAFVYGIIEAPAKGWGDPVIITAITGGVLVVAGLVLRERRQPRPMVDLELLGNPVFRWNTLFLILGMFTFMGLMFVLPQYLQVIQGNDAFATGVRMMPLMAGMIVVAKIVPPLTAKIGTRPLVIAGLLIMSAAMFLGSTTDTNSGYGFTVVWMSLTGLGVSLVMVPALDTALAVLPQGKEGTGSGLNTTLRQVGGAIGIALLGSVLSGVFADRLDTSGVPAEAADAADESVVAAQAVAAQLDLPALARSAESAFVDGMSTVMLVCGIAGVLAAALAALKLPDSRPASKDGDTHKEQPVPDTLSDIADGARQ</sequence>
<evidence type="ECO:0000256" key="8">
    <source>
        <dbReference type="SAM" id="MobiDB-lite"/>
    </source>
</evidence>
<feature type="transmembrane region" description="Helical" evidence="9">
    <location>
        <begin position="7"/>
        <end position="27"/>
    </location>
</feature>
<organism evidence="11 12">
    <name type="scientific">Streptomyces flavalbus</name>
    <dbReference type="NCBI Taxonomy" id="2665155"/>
    <lineage>
        <taxon>Bacteria</taxon>
        <taxon>Bacillati</taxon>
        <taxon>Actinomycetota</taxon>
        <taxon>Actinomycetes</taxon>
        <taxon>Kitasatosporales</taxon>
        <taxon>Streptomycetaceae</taxon>
        <taxon>Streptomyces</taxon>
    </lineage>
</organism>
<feature type="transmembrane region" description="Helical" evidence="9">
    <location>
        <begin position="395"/>
        <end position="417"/>
    </location>
</feature>
<comment type="caution">
    <text evidence="11">The sequence shown here is derived from an EMBL/GenBank/DDBJ whole genome shotgun (WGS) entry which is preliminary data.</text>
</comment>
<proteinExistence type="predicted"/>
<feature type="region of interest" description="Disordered" evidence="8">
    <location>
        <begin position="488"/>
        <end position="517"/>
    </location>
</feature>
<comment type="subcellular location">
    <subcellularLocation>
        <location evidence="1">Cell membrane</location>
        <topology evidence="1">Multi-pass membrane protein</topology>
    </subcellularLocation>
</comment>
<dbReference type="RefSeq" id="WP_381617509.1">
    <property type="nucleotide sequence ID" value="NZ_JBHTEB010000001.1"/>
</dbReference>
<evidence type="ECO:0000256" key="2">
    <source>
        <dbReference type="ARBA" id="ARBA00022448"/>
    </source>
</evidence>
<keyword evidence="2" id="KW-0813">Transport</keyword>
<dbReference type="InterPro" id="IPR011701">
    <property type="entry name" value="MFS"/>
</dbReference>
<dbReference type="NCBIfam" id="TIGR00711">
    <property type="entry name" value="efflux_EmrB"/>
    <property type="match status" value="1"/>
</dbReference>
<evidence type="ECO:0000256" key="1">
    <source>
        <dbReference type="ARBA" id="ARBA00004651"/>
    </source>
</evidence>
<dbReference type="Pfam" id="PF07690">
    <property type="entry name" value="MFS_1"/>
    <property type="match status" value="1"/>
</dbReference>
<evidence type="ECO:0000259" key="10">
    <source>
        <dbReference type="PROSITE" id="PS50850"/>
    </source>
</evidence>
<keyword evidence="3" id="KW-1003">Cell membrane</keyword>
<keyword evidence="5 9" id="KW-1133">Transmembrane helix</keyword>
<feature type="transmembrane region" description="Helical" evidence="9">
    <location>
        <begin position="264"/>
        <end position="283"/>
    </location>
</feature>
<feature type="compositionally biased region" description="Basic and acidic residues" evidence="8">
    <location>
        <begin position="488"/>
        <end position="503"/>
    </location>
</feature>
<evidence type="ECO:0000256" key="4">
    <source>
        <dbReference type="ARBA" id="ARBA00022692"/>
    </source>
</evidence>
<accession>A0ABW2WIU6</accession>
<evidence type="ECO:0000256" key="3">
    <source>
        <dbReference type="ARBA" id="ARBA00022475"/>
    </source>
</evidence>
<dbReference type="SUPFAM" id="SSF103473">
    <property type="entry name" value="MFS general substrate transporter"/>
    <property type="match status" value="1"/>
</dbReference>
<evidence type="ECO:0000256" key="7">
    <source>
        <dbReference type="ARBA" id="ARBA00023251"/>
    </source>
</evidence>
<feature type="domain" description="Major facilitator superfamily (MFS) profile" evidence="10">
    <location>
        <begin position="9"/>
        <end position="490"/>
    </location>
</feature>
<dbReference type="InterPro" id="IPR036259">
    <property type="entry name" value="MFS_trans_sf"/>
</dbReference>
<dbReference type="PANTHER" id="PTHR42718">
    <property type="entry name" value="MAJOR FACILITATOR SUPERFAMILY MULTIDRUG TRANSPORTER MFSC"/>
    <property type="match status" value="1"/>
</dbReference>
<gene>
    <name evidence="11" type="ORF">ACFQZ6_34455</name>
</gene>
<evidence type="ECO:0000313" key="12">
    <source>
        <dbReference type="Proteomes" id="UP001597023"/>
    </source>
</evidence>
<dbReference type="PRINTS" id="PR01036">
    <property type="entry name" value="TCRTETB"/>
</dbReference>
<feature type="transmembrane region" description="Helical" evidence="9">
    <location>
        <begin position="133"/>
        <end position="154"/>
    </location>
</feature>
<evidence type="ECO:0000256" key="5">
    <source>
        <dbReference type="ARBA" id="ARBA00022989"/>
    </source>
</evidence>
<dbReference type="InterPro" id="IPR004638">
    <property type="entry name" value="EmrB-like"/>
</dbReference>
<dbReference type="Gene3D" id="1.20.1720.10">
    <property type="entry name" value="Multidrug resistance protein D"/>
    <property type="match status" value="1"/>
</dbReference>
<name>A0ABW2WIU6_9ACTN</name>
<dbReference type="CDD" id="cd17321">
    <property type="entry name" value="MFS_MMR_MDR_like"/>
    <property type="match status" value="1"/>
</dbReference>
<feature type="transmembrane region" description="Helical" evidence="9">
    <location>
        <begin position="295"/>
        <end position="316"/>
    </location>
</feature>